<dbReference type="OrthoDB" id="1683229at2"/>
<proteinExistence type="predicted"/>
<evidence type="ECO:0000313" key="2">
    <source>
        <dbReference type="Proteomes" id="UP000295063"/>
    </source>
</evidence>
<dbReference type="RefSeq" id="WP_132081687.1">
    <property type="nucleotide sequence ID" value="NZ_SLUI01000009.1"/>
</dbReference>
<dbReference type="AlphaFoldDB" id="A0A4R1PXU0"/>
<accession>A0A4R1PXU0</accession>
<gene>
    <name evidence="1" type="ORF">EV210_10933</name>
</gene>
<evidence type="ECO:0000313" key="1">
    <source>
        <dbReference type="EMBL" id="TCL36084.1"/>
    </source>
</evidence>
<keyword evidence="1" id="KW-0808">Transferase</keyword>
<name>A0A4R1PXU0_9FIRM</name>
<dbReference type="Pfam" id="PF06293">
    <property type="entry name" value="Kdo"/>
    <property type="match status" value="1"/>
</dbReference>
<dbReference type="InterPro" id="IPR011009">
    <property type="entry name" value="Kinase-like_dom_sf"/>
</dbReference>
<organism evidence="1 2">
    <name type="scientific">Anaerospora hongkongensis</name>
    <dbReference type="NCBI Taxonomy" id="244830"/>
    <lineage>
        <taxon>Bacteria</taxon>
        <taxon>Bacillati</taxon>
        <taxon>Bacillota</taxon>
        <taxon>Negativicutes</taxon>
        <taxon>Selenomonadales</taxon>
        <taxon>Sporomusaceae</taxon>
        <taxon>Anaerospora</taxon>
    </lineage>
</organism>
<dbReference type="Proteomes" id="UP000295063">
    <property type="component" value="Unassembled WGS sequence"/>
</dbReference>
<dbReference type="GO" id="GO:0016301">
    <property type="term" value="F:kinase activity"/>
    <property type="evidence" value="ECO:0007669"/>
    <property type="project" value="UniProtKB-KW"/>
</dbReference>
<dbReference type="EMBL" id="SLUI01000009">
    <property type="protein sequence ID" value="TCL36084.1"/>
    <property type="molecule type" value="Genomic_DNA"/>
</dbReference>
<dbReference type="SUPFAM" id="SSF56112">
    <property type="entry name" value="Protein kinase-like (PK-like)"/>
    <property type="match status" value="1"/>
</dbReference>
<comment type="caution">
    <text evidence="1">The sequence shown here is derived from an EMBL/GenBank/DDBJ whole genome shotgun (WGS) entry which is preliminary data.</text>
</comment>
<keyword evidence="1" id="KW-0418">Kinase</keyword>
<sequence length="263" mass="30977">MNSRLLMKNYNSEIKIYYKDSLPYSLAQEIINFKWTNQHYSAESSRFELVQETKAKVYRFNFNNEVYYMKSYAFRSISKIIKNLFRPIEAVRCFKTAISLSNAHFAVAEPVLALTRSKNMFFSESIFVTKEVPGVDLYTYLFSNDNINDLELRKKIIKKIALLWSNLINYKFVHLDPGLDNLIVSSTKEDIQIQLIDIDNMYSLPFLPKRLLLVKNLSRLSSRFATFAANELETNLFIQEFCKRCNTLKEPDLRFIISRLFKN</sequence>
<protein>
    <submittedName>
        <fullName evidence="1">Lipopolysaccharide kinase (Kdo/WaaP) family protein</fullName>
    </submittedName>
</protein>
<keyword evidence="2" id="KW-1185">Reference proteome</keyword>
<reference evidence="1 2" key="1">
    <citation type="submission" date="2019-03" db="EMBL/GenBank/DDBJ databases">
        <title>Genomic Encyclopedia of Type Strains, Phase IV (KMG-IV): sequencing the most valuable type-strain genomes for metagenomic binning, comparative biology and taxonomic classification.</title>
        <authorList>
            <person name="Goeker M."/>
        </authorList>
    </citation>
    <scope>NUCLEOTIDE SEQUENCE [LARGE SCALE GENOMIC DNA]</scope>
    <source>
        <strain evidence="1 2">DSM 15969</strain>
    </source>
</reference>